<evidence type="ECO:0000259" key="1">
    <source>
        <dbReference type="Pfam" id="PF14681"/>
    </source>
</evidence>
<dbReference type="InterPro" id="IPR050137">
    <property type="entry name" value="PyrR_bifunctional"/>
</dbReference>
<dbReference type="CDD" id="cd06223">
    <property type="entry name" value="PRTases_typeI"/>
    <property type="match status" value="1"/>
</dbReference>
<organism evidence="2 3">
    <name type="scientific">Fulvitalea axinellae</name>
    <dbReference type="NCBI Taxonomy" id="1182444"/>
    <lineage>
        <taxon>Bacteria</taxon>
        <taxon>Pseudomonadati</taxon>
        <taxon>Bacteroidota</taxon>
        <taxon>Cytophagia</taxon>
        <taxon>Cytophagales</taxon>
        <taxon>Persicobacteraceae</taxon>
        <taxon>Fulvitalea</taxon>
    </lineage>
</organism>
<dbReference type="InterPro" id="IPR000836">
    <property type="entry name" value="PRTase_dom"/>
</dbReference>
<dbReference type="Gene3D" id="3.40.50.2020">
    <property type="match status" value="1"/>
</dbReference>
<dbReference type="Pfam" id="PF14681">
    <property type="entry name" value="UPRTase"/>
    <property type="match status" value="1"/>
</dbReference>
<gene>
    <name evidence="2" type="primary">upp</name>
    <name evidence="2" type="ORF">FUAX_31740</name>
</gene>
<dbReference type="PANTHER" id="PTHR11608">
    <property type="entry name" value="BIFUNCTIONAL PROTEIN PYRR"/>
    <property type="match status" value="1"/>
</dbReference>
<dbReference type="PANTHER" id="PTHR11608:SF0">
    <property type="entry name" value="BIFUNCTIONAL PROTEIN PYRR"/>
    <property type="match status" value="1"/>
</dbReference>
<dbReference type="AlphaFoldDB" id="A0AAU9CUR0"/>
<accession>A0AAU9CUR0</accession>
<dbReference type="GO" id="GO:0016757">
    <property type="term" value="F:glycosyltransferase activity"/>
    <property type="evidence" value="ECO:0007669"/>
    <property type="project" value="UniProtKB-KW"/>
</dbReference>
<keyword evidence="3" id="KW-1185">Reference proteome</keyword>
<evidence type="ECO:0000313" key="2">
    <source>
        <dbReference type="EMBL" id="BDD10742.1"/>
    </source>
</evidence>
<dbReference type="SUPFAM" id="SSF53271">
    <property type="entry name" value="PRTase-like"/>
    <property type="match status" value="1"/>
</dbReference>
<name>A0AAU9CUR0_9BACT</name>
<keyword evidence="2" id="KW-0808">Transferase</keyword>
<feature type="domain" description="Phosphoribosyltransferase" evidence="1">
    <location>
        <begin position="12"/>
        <end position="215"/>
    </location>
</feature>
<dbReference type="KEGG" id="fax:FUAX_31740"/>
<proteinExistence type="predicted"/>
<keyword evidence="2" id="KW-0328">Glycosyltransferase</keyword>
<protein>
    <submittedName>
        <fullName evidence="2">Uracil phosphoribosyltransferase</fullName>
    </submittedName>
</protein>
<reference evidence="2 3" key="1">
    <citation type="submission" date="2021-12" db="EMBL/GenBank/DDBJ databases">
        <title>Genome sequencing of bacteria with rrn-lacking chromosome and rrn-plasmid.</title>
        <authorList>
            <person name="Anda M."/>
            <person name="Iwasaki W."/>
        </authorList>
    </citation>
    <scope>NUCLEOTIDE SEQUENCE [LARGE SCALE GENOMIC DNA]</scope>
    <source>
        <strain evidence="2 3">DSM 100852</strain>
    </source>
</reference>
<dbReference type="InterPro" id="IPR029057">
    <property type="entry name" value="PRTase-like"/>
</dbReference>
<sequence length="218" mass="24385">MEIFSLNESASVANQFLAELRNVEVQNDSMRFRKNLKRLGVLMAYEISKSLKYEKKEFTTPLAKTEIPVLEHQPILLPILRAGLPYYEGFLDVFDKSYSGFIGAYRRKADDAPDGFDIYLGYSAFPDMTDKELIIIDPMLATGQSLAKSLNKVLEFGKPKMVHIAAVLSSPEGVEYLANNVEAPCRLWTCAMDEKLNEKAYIVPGLGDAGDLAYGEKL</sequence>
<dbReference type="Proteomes" id="UP001348817">
    <property type="component" value="Chromosome"/>
</dbReference>
<dbReference type="RefSeq" id="WP_338392278.1">
    <property type="nucleotide sequence ID" value="NZ_AP025314.1"/>
</dbReference>
<evidence type="ECO:0000313" key="3">
    <source>
        <dbReference type="Proteomes" id="UP001348817"/>
    </source>
</evidence>
<dbReference type="EMBL" id="AP025314">
    <property type="protein sequence ID" value="BDD10742.1"/>
    <property type="molecule type" value="Genomic_DNA"/>
</dbReference>
<dbReference type="NCBIfam" id="NF001097">
    <property type="entry name" value="PRK00129.1"/>
    <property type="match status" value="1"/>
</dbReference>